<evidence type="ECO:0000256" key="4">
    <source>
        <dbReference type="ARBA" id="ARBA00023002"/>
    </source>
</evidence>
<gene>
    <name evidence="10" type="ORF">Vbra_21587</name>
</gene>
<dbReference type="OrthoDB" id="414857at2759"/>
<dbReference type="VEuPathDB" id="CryptoDB:Vbra_21587"/>
<dbReference type="InterPro" id="IPR001128">
    <property type="entry name" value="Cyt_P450"/>
</dbReference>
<evidence type="ECO:0000256" key="2">
    <source>
        <dbReference type="ARBA" id="ARBA00022617"/>
    </source>
</evidence>
<protein>
    <recommendedName>
        <fullName evidence="12">Cytochrome P450</fullName>
    </recommendedName>
</protein>
<keyword evidence="5 7" id="KW-0408">Iron</keyword>
<evidence type="ECO:0000256" key="3">
    <source>
        <dbReference type="ARBA" id="ARBA00022723"/>
    </source>
</evidence>
<comment type="similarity">
    <text evidence="1 8">Belongs to the cytochrome P450 family.</text>
</comment>
<name>A0A0G4FS81_VITBC</name>
<dbReference type="PhylomeDB" id="A0A0G4FS81"/>
<dbReference type="GO" id="GO:0020037">
    <property type="term" value="F:heme binding"/>
    <property type="evidence" value="ECO:0007669"/>
    <property type="project" value="InterPro"/>
</dbReference>
<feature type="transmembrane region" description="Helical" evidence="9">
    <location>
        <begin position="24"/>
        <end position="46"/>
    </location>
</feature>
<keyword evidence="4 8" id="KW-0560">Oxidoreductase</keyword>
<dbReference type="PRINTS" id="PR00463">
    <property type="entry name" value="EP450I"/>
</dbReference>
<comment type="cofactor">
    <cofactor evidence="7">
        <name>heme</name>
        <dbReference type="ChEBI" id="CHEBI:30413"/>
    </cofactor>
</comment>
<dbReference type="GO" id="GO:0016705">
    <property type="term" value="F:oxidoreductase activity, acting on paired donors, with incorporation or reduction of molecular oxygen"/>
    <property type="evidence" value="ECO:0007669"/>
    <property type="project" value="InterPro"/>
</dbReference>
<keyword evidence="9" id="KW-1133">Transmembrane helix</keyword>
<evidence type="ECO:0000256" key="7">
    <source>
        <dbReference type="PIRSR" id="PIRSR602401-1"/>
    </source>
</evidence>
<evidence type="ECO:0000256" key="5">
    <source>
        <dbReference type="ARBA" id="ARBA00023004"/>
    </source>
</evidence>
<evidence type="ECO:0000313" key="11">
    <source>
        <dbReference type="Proteomes" id="UP000041254"/>
    </source>
</evidence>
<dbReference type="PANTHER" id="PTHR24291">
    <property type="entry name" value="CYTOCHROME P450 FAMILY 4"/>
    <property type="match status" value="1"/>
</dbReference>
<dbReference type="InterPro" id="IPR036396">
    <property type="entry name" value="Cyt_P450_sf"/>
</dbReference>
<keyword evidence="9" id="KW-0472">Membrane</keyword>
<dbReference type="GO" id="GO:0004497">
    <property type="term" value="F:monooxygenase activity"/>
    <property type="evidence" value="ECO:0007669"/>
    <property type="project" value="UniProtKB-KW"/>
</dbReference>
<dbReference type="PANTHER" id="PTHR24291:SF50">
    <property type="entry name" value="BIFUNCTIONAL ALBAFLAVENONE MONOOXYGENASE_TERPENE SYNTHASE"/>
    <property type="match status" value="1"/>
</dbReference>
<evidence type="ECO:0000313" key="10">
    <source>
        <dbReference type="EMBL" id="CEM17207.1"/>
    </source>
</evidence>
<dbReference type="EMBL" id="CDMY01000488">
    <property type="protein sequence ID" value="CEM17207.1"/>
    <property type="molecule type" value="Genomic_DNA"/>
</dbReference>
<keyword evidence="6 8" id="KW-0503">Monooxygenase</keyword>
<dbReference type="Pfam" id="PF00067">
    <property type="entry name" value="p450"/>
    <property type="match status" value="1"/>
</dbReference>
<keyword evidence="11" id="KW-1185">Reference proteome</keyword>
<dbReference type="Gene3D" id="1.10.630.10">
    <property type="entry name" value="Cytochrome P450"/>
    <property type="match status" value="1"/>
</dbReference>
<organism evidence="10 11">
    <name type="scientific">Vitrella brassicaformis (strain CCMP3155)</name>
    <dbReference type="NCBI Taxonomy" id="1169540"/>
    <lineage>
        <taxon>Eukaryota</taxon>
        <taxon>Sar</taxon>
        <taxon>Alveolata</taxon>
        <taxon>Colpodellida</taxon>
        <taxon>Vitrellaceae</taxon>
        <taxon>Vitrella</taxon>
    </lineage>
</organism>
<dbReference type="OMA" id="DKWERYA"/>
<keyword evidence="9" id="KW-0812">Transmembrane</keyword>
<dbReference type="InParanoid" id="A0A0G4FS81"/>
<evidence type="ECO:0008006" key="12">
    <source>
        <dbReference type="Google" id="ProtNLM"/>
    </source>
</evidence>
<dbReference type="PRINTS" id="PR00385">
    <property type="entry name" value="P450"/>
</dbReference>
<keyword evidence="2 7" id="KW-0349">Heme</keyword>
<dbReference type="PROSITE" id="PS00086">
    <property type="entry name" value="CYTOCHROME_P450"/>
    <property type="match status" value="1"/>
</dbReference>
<feature type="binding site" description="axial binding residue" evidence="7">
    <location>
        <position position="467"/>
    </location>
    <ligand>
        <name>heme</name>
        <dbReference type="ChEBI" id="CHEBI:30413"/>
    </ligand>
    <ligandPart>
        <name>Fe</name>
        <dbReference type="ChEBI" id="CHEBI:18248"/>
    </ligandPart>
</feature>
<evidence type="ECO:0000256" key="1">
    <source>
        <dbReference type="ARBA" id="ARBA00010617"/>
    </source>
</evidence>
<dbReference type="InterPro" id="IPR050196">
    <property type="entry name" value="Cytochrome_P450_Monoox"/>
</dbReference>
<dbReference type="InterPro" id="IPR002401">
    <property type="entry name" value="Cyt_P450_E_grp-I"/>
</dbReference>
<dbReference type="InterPro" id="IPR017972">
    <property type="entry name" value="Cyt_P450_CS"/>
</dbReference>
<evidence type="ECO:0000256" key="6">
    <source>
        <dbReference type="ARBA" id="ARBA00023033"/>
    </source>
</evidence>
<accession>A0A0G4FS81</accession>
<evidence type="ECO:0000256" key="8">
    <source>
        <dbReference type="RuleBase" id="RU000461"/>
    </source>
</evidence>
<sequence length="535" mass="59940">MDLLTLKADTAKDVLLSAAKVGSLLAVGCAGAVTVALGYSGIYYLWMGRKYRKLPRRKKWMPVWDAFDQQKGEEAFINEFRDPDQPGEFQTVVDMGPDFNGNRIVAFSDPETFAKILNDTQTFGKAPNAGAEELIGKDSLVMSEGELWARQRKLITPVFHFSSLKAVFDTMVDIAVKDADDMQHQIETSKDHCAIRTKEDFNALTMRIIIACAFSSRFDVEWMHRAWGKVFHSIFYFIGRQIVGPLWNYIPHKDAWGVAAVMKQINRKVQAEIDTRRKDGTDTAAKEGEGPRDLLDLLMAAGDEMSDRLMIDESLTFLSAGHETTSSLVSWTMYCLSKHPDVQRQLQEELDAVIGDRPLTFDDINRLEYMKCVVKEVLRLCPPAPFLDRLAKRDFSLNGYDLPKGTIVWLMFHAAQMDERYWDKPQEFMPSRWAEGSGTETAAEGGATKALRHPYAYLPFSAGPRNCIGQKFAQQEASVILASVMRHYDVALEGEDKVMGIIEATMVPKNLSLRFTPRGTCAHSVASGTTTDGGA</sequence>
<proteinExistence type="inferred from homology"/>
<keyword evidence="3 7" id="KW-0479">Metal-binding</keyword>
<dbReference type="SUPFAM" id="SSF48264">
    <property type="entry name" value="Cytochrome P450"/>
    <property type="match status" value="1"/>
</dbReference>
<dbReference type="GO" id="GO:0005506">
    <property type="term" value="F:iron ion binding"/>
    <property type="evidence" value="ECO:0007669"/>
    <property type="project" value="InterPro"/>
</dbReference>
<dbReference type="STRING" id="1169540.A0A0G4FS81"/>
<evidence type="ECO:0000256" key="9">
    <source>
        <dbReference type="SAM" id="Phobius"/>
    </source>
</evidence>
<dbReference type="AlphaFoldDB" id="A0A0G4FS81"/>
<dbReference type="Proteomes" id="UP000041254">
    <property type="component" value="Unassembled WGS sequence"/>
</dbReference>
<reference evidence="10 11" key="1">
    <citation type="submission" date="2014-11" db="EMBL/GenBank/DDBJ databases">
        <authorList>
            <person name="Zhu J."/>
            <person name="Qi W."/>
            <person name="Song R."/>
        </authorList>
    </citation>
    <scope>NUCLEOTIDE SEQUENCE [LARGE SCALE GENOMIC DNA]</scope>
</reference>